<evidence type="ECO:0000313" key="2">
    <source>
        <dbReference type="EMBL" id="GAI76602.1"/>
    </source>
</evidence>
<dbReference type="EMBL" id="BARW01010464">
    <property type="protein sequence ID" value="GAI76602.1"/>
    <property type="molecule type" value="Genomic_DNA"/>
</dbReference>
<dbReference type="PANTHER" id="PTHR47396">
    <property type="entry name" value="TYPE I RESTRICTION ENZYME ECOKI R PROTEIN"/>
    <property type="match status" value="1"/>
</dbReference>
<dbReference type="GO" id="GO:0005829">
    <property type="term" value="C:cytosol"/>
    <property type="evidence" value="ECO:0007669"/>
    <property type="project" value="TreeGrafter"/>
</dbReference>
<feature type="domain" description="Helicase C-terminal" evidence="1">
    <location>
        <begin position="1"/>
        <end position="118"/>
    </location>
</feature>
<organism evidence="2">
    <name type="scientific">marine sediment metagenome</name>
    <dbReference type="NCBI Taxonomy" id="412755"/>
    <lineage>
        <taxon>unclassified sequences</taxon>
        <taxon>metagenomes</taxon>
        <taxon>ecological metagenomes</taxon>
    </lineage>
</organism>
<dbReference type="AlphaFoldDB" id="X1R786"/>
<evidence type="ECO:0000259" key="1">
    <source>
        <dbReference type="PROSITE" id="PS51194"/>
    </source>
</evidence>
<dbReference type="Gene3D" id="3.40.50.300">
    <property type="entry name" value="P-loop containing nucleotide triphosphate hydrolases"/>
    <property type="match status" value="1"/>
</dbReference>
<reference evidence="2" key="1">
    <citation type="journal article" date="2014" name="Front. Microbiol.">
        <title>High frequency of phylogenetically diverse reductive dehalogenase-homologous genes in deep subseafloor sedimentary metagenomes.</title>
        <authorList>
            <person name="Kawai M."/>
            <person name="Futagami T."/>
            <person name="Toyoda A."/>
            <person name="Takaki Y."/>
            <person name="Nishi S."/>
            <person name="Hori S."/>
            <person name="Arai W."/>
            <person name="Tsubouchi T."/>
            <person name="Morono Y."/>
            <person name="Uchiyama I."/>
            <person name="Ito T."/>
            <person name="Fujiyama A."/>
            <person name="Inagaki F."/>
            <person name="Takami H."/>
        </authorList>
    </citation>
    <scope>NUCLEOTIDE SEQUENCE</scope>
    <source>
        <strain evidence="2">Expedition CK06-06</strain>
    </source>
</reference>
<dbReference type="InterPro" id="IPR001650">
    <property type="entry name" value="Helicase_C-like"/>
</dbReference>
<dbReference type="Pfam" id="PF00271">
    <property type="entry name" value="Helicase_C"/>
    <property type="match status" value="1"/>
</dbReference>
<proteinExistence type="predicted"/>
<dbReference type="PANTHER" id="PTHR47396:SF1">
    <property type="entry name" value="ATP-DEPENDENT HELICASE IRC3-RELATED"/>
    <property type="match status" value="1"/>
</dbReference>
<feature type="non-terminal residue" evidence="2">
    <location>
        <position position="136"/>
    </location>
</feature>
<dbReference type="SUPFAM" id="SSF52540">
    <property type="entry name" value="P-loop containing nucleoside triphosphate hydrolases"/>
    <property type="match status" value="1"/>
</dbReference>
<protein>
    <recommendedName>
        <fullName evidence="1">Helicase C-terminal domain-containing protein</fullName>
    </recommendedName>
</protein>
<gene>
    <name evidence="2" type="ORF">S12H4_20594</name>
</gene>
<name>X1R786_9ZZZZ</name>
<dbReference type="InterPro" id="IPR050742">
    <property type="entry name" value="Helicase_Restrict-Modif_Enz"/>
</dbReference>
<dbReference type="SMART" id="SM00490">
    <property type="entry name" value="HELICc"/>
    <property type="match status" value="1"/>
</dbReference>
<dbReference type="InterPro" id="IPR027417">
    <property type="entry name" value="P-loop_NTPase"/>
</dbReference>
<dbReference type="CDD" id="cd18799">
    <property type="entry name" value="SF2_C_EcoAI-like"/>
    <property type="match status" value="1"/>
</dbReference>
<accession>X1R786</accession>
<dbReference type="PROSITE" id="PS51194">
    <property type="entry name" value="HELICASE_CTER"/>
    <property type="match status" value="1"/>
</dbReference>
<sequence>MTQNNGIESISLVGLSTEAERQAAINRLQSEDDPLEIICSVDIFNEGIDIPEVTHVLFLRPTQSFTIFLQQLGRGLRKVPGKDFLVAIDFVGNFRKAHVVPLALAGYTSMQAFTEDYLTARQIRPWQQLPQGCYLS</sequence>
<comment type="caution">
    <text evidence="2">The sequence shown here is derived from an EMBL/GenBank/DDBJ whole genome shotgun (WGS) entry which is preliminary data.</text>
</comment>